<sequence>MFKLLSTLAINLCECLSMSRSCVTCALDTHNSHLLGHRGARGEYFENTQAGFQHTQRLQQSFPNHLVGIEFDVQLTLDGHLVVFHDESLLRLYGRQSRIDQLSTAEIKRLNKKNSAASQPAIVTLDEMPKWLSTYQHIELEIKTHSRTNYQALIKALRRCLAHPDFDSLPITLTSFDLRLHYYLQIDSFLSHLPRGLLVEPLSWSLSELPSVFSPSGTLTDSSSADRLNTLPLSTHQMLYDTPSLAARLGCSSLGLYYPLFNASVIQRCQYYGLSTTAWTVNQPQQAINLIELGVNYVITDYPTLFLQQ</sequence>
<dbReference type="SUPFAM" id="SSF51695">
    <property type="entry name" value="PLC-like phosphodiesterases"/>
    <property type="match status" value="1"/>
</dbReference>
<gene>
    <name evidence="2" type="ordered locus">PsycPRwf_1266</name>
</gene>
<dbReference type="Gene3D" id="3.20.20.190">
    <property type="entry name" value="Phosphatidylinositol (PI) phosphodiesterase"/>
    <property type="match status" value="1"/>
</dbReference>
<name>A5WEX2_PSYWF</name>
<evidence type="ECO:0000313" key="2">
    <source>
        <dbReference type="EMBL" id="ABQ94213.1"/>
    </source>
</evidence>
<organism evidence="2">
    <name type="scientific">Psychrobacter sp. (strain PRwf-1)</name>
    <dbReference type="NCBI Taxonomy" id="349106"/>
    <lineage>
        <taxon>Bacteria</taxon>
        <taxon>Pseudomonadati</taxon>
        <taxon>Pseudomonadota</taxon>
        <taxon>Gammaproteobacteria</taxon>
        <taxon>Moraxellales</taxon>
        <taxon>Moraxellaceae</taxon>
        <taxon>Psychrobacter</taxon>
    </lineage>
</organism>
<dbReference type="eggNOG" id="COG0584">
    <property type="taxonomic scope" value="Bacteria"/>
</dbReference>
<dbReference type="PROSITE" id="PS51704">
    <property type="entry name" value="GP_PDE"/>
    <property type="match status" value="1"/>
</dbReference>
<dbReference type="KEGG" id="prw:PsycPRwf_1266"/>
<dbReference type="PANTHER" id="PTHR46211">
    <property type="entry name" value="GLYCEROPHOSPHORYL DIESTER PHOSPHODIESTERASE"/>
    <property type="match status" value="1"/>
</dbReference>
<dbReference type="EMBL" id="CP000713">
    <property type="protein sequence ID" value="ABQ94213.1"/>
    <property type="molecule type" value="Genomic_DNA"/>
</dbReference>
<dbReference type="PANTHER" id="PTHR46211:SF1">
    <property type="entry name" value="GLYCEROPHOSPHODIESTER PHOSPHODIESTERASE, CYTOPLASMIC"/>
    <property type="match status" value="1"/>
</dbReference>
<dbReference type="STRING" id="349106.PsycPRwf_1266"/>
<dbReference type="Pfam" id="PF03009">
    <property type="entry name" value="GDPD"/>
    <property type="match status" value="1"/>
</dbReference>
<dbReference type="InterPro" id="IPR030395">
    <property type="entry name" value="GP_PDE_dom"/>
</dbReference>
<evidence type="ECO:0000259" key="1">
    <source>
        <dbReference type="PROSITE" id="PS51704"/>
    </source>
</evidence>
<dbReference type="AlphaFoldDB" id="A5WEX2"/>
<feature type="domain" description="GP-PDE" evidence="1">
    <location>
        <begin position="32"/>
        <end position="309"/>
    </location>
</feature>
<protein>
    <submittedName>
        <fullName evidence="2">Glycerophosphoryl diester phosphodiesterase</fullName>
    </submittedName>
</protein>
<proteinExistence type="predicted"/>
<reference evidence="2" key="1">
    <citation type="submission" date="2007-05" db="EMBL/GenBank/DDBJ databases">
        <title>Complete sequence of chromosome of Psychrobacter sp. PRwf-1.</title>
        <authorList>
            <consortium name="US DOE Joint Genome Institute"/>
            <person name="Copeland A."/>
            <person name="Lucas S."/>
            <person name="Lapidus A."/>
            <person name="Barry K."/>
            <person name="Detter J.C."/>
            <person name="Glavina del Rio T."/>
            <person name="Hammon N."/>
            <person name="Israni S."/>
            <person name="Dalin E."/>
            <person name="Tice H."/>
            <person name="Pitluck S."/>
            <person name="Chain P."/>
            <person name="Malfatti S."/>
            <person name="Shin M."/>
            <person name="Vergez L."/>
            <person name="Schmutz J."/>
            <person name="Larimer F."/>
            <person name="Land M."/>
            <person name="Hauser L."/>
            <person name="Kyrpides N."/>
            <person name="Kim E."/>
            <person name="Tiedje J."/>
            <person name="Richardson P."/>
        </authorList>
    </citation>
    <scope>NUCLEOTIDE SEQUENCE [LARGE SCALE GENOMIC DNA]</scope>
    <source>
        <strain evidence="2">PRwf-1</strain>
    </source>
</reference>
<dbReference type="GO" id="GO:0008081">
    <property type="term" value="F:phosphoric diester hydrolase activity"/>
    <property type="evidence" value="ECO:0007669"/>
    <property type="project" value="InterPro"/>
</dbReference>
<dbReference type="GO" id="GO:0006629">
    <property type="term" value="P:lipid metabolic process"/>
    <property type="evidence" value="ECO:0007669"/>
    <property type="project" value="InterPro"/>
</dbReference>
<dbReference type="CDD" id="cd08556">
    <property type="entry name" value="GDPD"/>
    <property type="match status" value="1"/>
</dbReference>
<dbReference type="InterPro" id="IPR017946">
    <property type="entry name" value="PLC-like_Pdiesterase_TIM-brl"/>
</dbReference>
<accession>A5WEX2</accession>
<dbReference type="HOGENOM" id="CLU_030006_3_3_6"/>